<dbReference type="GO" id="GO:0045324">
    <property type="term" value="P:late endosome to vacuole transport"/>
    <property type="evidence" value="ECO:0000318"/>
    <property type="project" value="GO_Central"/>
</dbReference>
<reference evidence="4 5" key="2">
    <citation type="journal article" date="2008" name="Nature">
        <title>The Phaeodactylum genome reveals the evolutionary history of diatom genomes.</title>
        <authorList>
            <person name="Bowler C."/>
            <person name="Allen A.E."/>
            <person name="Badger J.H."/>
            <person name="Grimwood J."/>
            <person name="Jabbari K."/>
            <person name="Kuo A."/>
            <person name="Maheswari U."/>
            <person name="Martens C."/>
            <person name="Maumus F."/>
            <person name="Otillar R.P."/>
            <person name="Rayko E."/>
            <person name="Salamov A."/>
            <person name="Vandepoele K."/>
            <person name="Beszteri B."/>
            <person name="Gruber A."/>
            <person name="Heijde M."/>
            <person name="Katinka M."/>
            <person name="Mock T."/>
            <person name="Valentin K."/>
            <person name="Verret F."/>
            <person name="Berges J.A."/>
            <person name="Brownlee C."/>
            <person name="Cadoret J.P."/>
            <person name="Chiovitti A."/>
            <person name="Choi C.J."/>
            <person name="Coesel S."/>
            <person name="De Martino A."/>
            <person name="Detter J.C."/>
            <person name="Durkin C."/>
            <person name="Falciatore A."/>
            <person name="Fournet J."/>
            <person name="Haruta M."/>
            <person name="Huysman M.J."/>
            <person name="Jenkins B.D."/>
            <person name="Jiroutova K."/>
            <person name="Jorgensen R.E."/>
            <person name="Joubert Y."/>
            <person name="Kaplan A."/>
            <person name="Kroger N."/>
            <person name="Kroth P.G."/>
            <person name="La Roche J."/>
            <person name="Lindquist E."/>
            <person name="Lommer M."/>
            <person name="Martin-Jezequel V."/>
            <person name="Lopez P.J."/>
            <person name="Lucas S."/>
            <person name="Mangogna M."/>
            <person name="McGinnis K."/>
            <person name="Medlin L.K."/>
            <person name="Montsant A."/>
            <person name="Oudot-Le Secq M.P."/>
            <person name="Napoli C."/>
            <person name="Obornik M."/>
            <person name="Parker M.S."/>
            <person name="Petit J.L."/>
            <person name="Porcel B.M."/>
            <person name="Poulsen N."/>
            <person name="Robison M."/>
            <person name="Rychlewski L."/>
            <person name="Rynearson T.A."/>
            <person name="Schmutz J."/>
            <person name="Shapiro H."/>
            <person name="Siaut M."/>
            <person name="Stanley M."/>
            <person name="Sussman M.R."/>
            <person name="Taylor A.R."/>
            <person name="Vardi A."/>
            <person name="von Dassow P."/>
            <person name="Vyverman W."/>
            <person name="Willis A."/>
            <person name="Wyrwicz L.S."/>
            <person name="Rokhsar D.S."/>
            <person name="Weissenbach J."/>
            <person name="Armbrust E.V."/>
            <person name="Green B.R."/>
            <person name="Van de Peer Y."/>
            <person name="Grigoriev I.V."/>
        </authorList>
    </citation>
    <scope>NUCLEOTIDE SEQUENCE [LARGE SCALE GENOMIC DNA]</scope>
    <source>
        <strain evidence="4 5">CCMP1335</strain>
    </source>
</reference>
<dbReference type="AlphaFoldDB" id="B8C5G7"/>
<evidence type="ECO:0000256" key="1">
    <source>
        <dbReference type="ARBA" id="ARBA00005965"/>
    </source>
</evidence>
<protein>
    <recommendedName>
        <fullName evidence="3">Atg6 BARA domain-containing protein</fullName>
    </recommendedName>
</protein>
<proteinExistence type="inferred from homology"/>
<dbReference type="OMA" id="ANLEHAC"/>
<dbReference type="eggNOG" id="ENOG502SUDK">
    <property type="taxonomic scope" value="Eukaryota"/>
</dbReference>
<evidence type="ECO:0000313" key="5">
    <source>
        <dbReference type="Proteomes" id="UP000001449"/>
    </source>
</evidence>
<dbReference type="InterPro" id="IPR038274">
    <property type="entry name" value="Atg6/Beclin_C_sf"/>
</dbReference>
<dbReference type="STRING" id="35128.B8C5G7"/>
<organism evidence="4 5">
    <name type="scientific">Thalassiosira pseudonana</name>
    <name type="common">Marine diatom</name>
    <name type="synonym">Cyclotella nana</name>
    <dbReference type="NCBI Taxonomy" id="35128"/>
    <lineage>
        <taxon>Eukaryota</taxon>
        <taxon>Sar</taxon>
        <taxon>Stramenopiles</taxon>
        <taxon>Ochrophyta</taxon>
        <taxon>Bacillariophyta</taxon>
        <taxon>Coscinodiscophyceae</taxon>
        <taxon>Thalassiosirophycidae</taxon>
        <taxon>Thalassiosirales</taxon>
        <taxon>Thalassiosiraceae</taxon>
        <taxon>Thalassiosira</taxon>
    </lineage>
</organism>
<dbReference type="GO" id="GO:0034271">
    <property type="term" value="C:phosphatidylinositol 3-kinase complex, class III, type I"/>
    <property type="evidence" value="ECO:0000318"/>
    <property type="project" value="GO_Central"/>
</dbReference>
<sequence length="407" mass="44803">MSCSICSLPSNNSFHRQGSEASSRPSQKSLPSPANNVSWAMPLRRRRVGLLPTMTNVSFDASSVNVSASDGNVGGSRELYDCDIHLASQRMDSFLKATLDMLGDDQNTQNTVCKSCLDRISSALDTHSEMLLDECAAYDEAAASEEERVSSVRRALSSVVKMNSNNNIYEEIELNALSSACNEQEQELRILQNLMYDQMCRSKAISDEEERVFHALNALEIDARNFVEESHLVTNMYHSVSEEVEAISHVKLMSVPFNVVISQDTGRYPTINNLRLAYRVNEKASLSYDEVIAAWVQAAQLVAFTCGLHPGFVSPHLRIIPLSHPCAKIVATFADGQSVHNLGWDVVSGADRSKHIDPPSILCFLALLSQLAEHIVNATKSDPPPFSMTLISIDSVDHGRQLCIASQ</sequence>
<feature type="region of interest" description="Disordered" evidence="2">
    <location>
        <begin position="1"/>
        <end position="37"/>
    </location>
</feature>
<dbReference type="GO" id="GO:0006995">
    <property type="term" value="P:cellular response to nitrogen starvation"/>
    <property type="evidence" value="ECO:0000318"/>
    <property type="project" value="GO_Central"/>
</dbReference>
<name>B8C5G7_THAPS</name>
<dbReference type="EMBL" id="CM000643">
    <property type="protein sequence ID" value="EED91507.1"/>
    <property type="molecule type" value="Genomic_DNA"/>
</dbReference>
<dbReference type="HOGENOM" id="CLU_677064_0_0_1"/>
<dbReference type="InterPro" id="IPR040455">
    <property type="entry name" value="Atg6_BARA"/>
</dbReference>
<dbReference type="Gene3D" id="1.10.418.40">
    <property type="entry name" value="Autophagy protein 6/Beclin 1"/>
    <property type="match status" value="1"/>
</dbReference>
<dbReference type="RefSeq" id="XP_002291400.1">
    <property type="nucleotide sequence ID" value="XM_002291364.1"/>
</dbReference>
<dbReference type="GO" id="GO:0034272">
    <property type="term" value="C:phosphatidylinositol 3-kinase complex, class III, type II"/>
    <property type="evidence" value="ECO:0000318"/>
    <property type="project" value="GO_Central"/>
</dbReference>
<evidence type="ECO:0000313" key="4">
    <source>
        <dbReference type="EMBL" id="EED91507.1"/>
    </source>
</evidence>
<dbReference type="GO" id="GO:0043548">
    <property type="term" value="F:phosphatidylinositol 3-kinase binding"/>
    <property type="evidence" value="ECO:0000318"/>
    <property type="project" value="GO_Central"/>
</dbReference>
<dbReference type="GO" id="GO:0000045">
    <property type="term" value="P:autophagosome assembly"/>
    <property type="evidence" value="ECO:0000318"/>
    <property type="project" value="GO_Central"/>
</dbReference>
<dbReference type="PaxDb" id="35128-Thaps6066"/>
<accession>B8C5G7</accession>
<dbReference type="PANTHER" id="PTHR12768:SF4">
    <property type="entry name" value="BECLIN-1"/>
    <property type="match status" value="1"/>
</dbReference>
<dbReference type="GeneID" id="7443568"/>
<dbReference type="GO" id="GO:0000407">
    <property type="term" value="C:phagophore assembly site"/>
    <property type="evidence" value="ECO:0000318"/>
    <property type="project" value="GO_Central"/>
</dbReference>
<dbReference type="PANTHER" id="PTHR12768">
    <property type="entry name" value="BECLIN 1"/>
    <property type="match status" value="1"/>
</dbReference>
<dbReference type="Pfam" id="PF04111">
    <property type="entry name" value="APG6"/>
    <property type="match status" value="1"/>
</dbReference>
<reference evidence="4 5" key="1">
    <citation type="journal article" date="2004" name="Science">
        <title>The genome of the diatom Thalassiosira pseudonana: ecology, evolution, and metabolism.</title>
        <authorList>
            <person name="Armbrust E.V."/>
            <person name="Berges J.A."/>
            <person name="Bowler C."/>
            <person name="Green B.R."/>
            <person name="Martinez D."/>
            <person name="Putnam N.H."/>
            <person name="Zhou S."/>
            <person name="Allen A.E."/>
            <person name="Apt K.E."/>
            <person name="Bechner M."/>
            <person name="Brzezinski M.A."/>
            <person name="Chaal B.K."/>
            <person name="Chiovitti A."/>
            <person name="Davis A.K."/>
            <person name="Demarest M.S."/>
            <person name="Detter J.C."/>
            <person name="Glavina T."/>
            <person name="Goodstein D."/>
            <person name="Hadi M.Z."/>
            <person name="Hellsten U."/>
            <person name="Hildebrand M."/>
            <person name="Jenkins B.D."/>
            <person name="Jurka J."/>
            <person name="Kapitonov V.V."/>
            <person name="Kroger N."/>
            <person name="Lau W.W."/>
            <person name="Lane T.W."/>
            <person name="Larimer F.W."/>
            <person name="Lippmeier J.C."/>
            <person name="Lucas S."/>
            <person name="Medina M."/>
            <person name="Montsant A."/>
            <person name="Obornik M."/>
            <person name="Parker M.S."/>
            <person name="Palenik B."/>
            <person name="Pazour G.J."/>
            <person name="Richardson P.M."/>
            <person name="Rynearson T.A."/>
            <person name="Saito M.A."/>
            <person name="Schwartz D.C."/>
            <person name="Thamatrakoln K."/>
            <person name="Valentin K."/>
            <person name="Vardi A."/>
            <person name="Wilkerson F.P."/>
            <person name="Rokhsar D.S."/>
        </authorList>
    </citation>
    <scope>NUCLEOTIDE SEQUENCE [LARGE SCALE GENOMIC DNA]</scope>
    <source>
        <strain evidence="4 5">CCMP1335</strain>
    </source>
</reference>
<evidence type="ECO:0000256" key="2">
    <source>
        <dbReference type="SAM" id="MobiDB-lite"/>
    </source>
</evidence>
<gene>
    <name evidence="4" type="ORF">THAPSDRAFT_6066</name>
</gene>
<dbReference type="InterPro" id="IPR007243">
    <property type="entry name" value="Atg6/Beclin"/>
</dbReference>
<dbReference type="GO" id="GO:0030674">
    <property type="term" value="F:protein-macromolecule adaptor activity"/>
    <property type="evidence" value="ECO:0000318"/>
    <property type="project" value="GO_Central"/>
</dbReference>
<dbReference type="GO" id="GO:0000423">
    <property type="term" value="P:mitophagy"/>
    <property type="evidence" value="ECO:0000318"/>
    <property type="project" value="GO_Central"/>
</dbReference>
<dbReference type="InParanoid" id="B8C5G7"/>
<comment type="similarity">
    <text evidence="1">Belongs to the beclin family.</text>
</comment>
<dbReference type="Proteomes" id="UP000001449">
    <property type="component" value="Chromosome 6"/>
</dbReference>
<keyword evidence="5" id="KW-1185">Reference proteome</keyword>
<evidence type="ECO:0000259" key="3">
    <source>
        <dbReference type="Pfam" id="PF04111"/>
    </source>
</evidence>
<dbReference type="KEGG" id="tps:THAPSDRAFT_6066"/>
<feature type="domain" description="Atg6 BARA" evidence="3">
    <location>
        <begin position="261"/>
        <end position="389"/>
    </location>
</feature>